<organism evidence="1 2">
    <name type="scientific">Hypoxylon rubiginosum</name>
    <dbReference type="NCBI Taxonomy" id="110542"/>
    <lineage>
        <taxon>Eukaryota</taxon>
        <taxon>Fungi</taxon>
        <taxon>Dikarya</taxon>
        <taxon>Ascomycota</taxon>
        <taxon>Pezizomycotina</taxon>
        <taxon>Sordariomycetes</taxon>
        <taxon>Xylariomycetidae</taxon>
        <taxon>Xylariales</taxon>
        <taxon>Hypoxylaceae</taxon>
        <taxon>Hypoxylon</taxon>
    </lineage>
</organism>
<evidence type="ECO:0000313" key="2">
    <source>
        <dbReference type="Proteomes" id="UP001497700"/>
    </source>
</evidence>
<dbReference type="EMBL" id="MU393505">
    <property type="protein sequence ID" value="KAI4863395.1"/>
    <property type="molecule type" value="Genomic_DNA"/>
</dbReference>
<accession>A0ACB9YVC5</accession>
<proteinExistence type="predicted"/>
<keyword evidence="2" id="KW-1185">Reference proteome</keyword>
<reference evidence="1 2" key="1">
    <citation type="journal article" date="2022" name="New Phytol.">
        <title>Ecological generalism drives hyperdiversity of secondary metabolite gene clusters in xylarialean endophytes.</title>
        <authorList>
            <person name="Franco M.E.E."/>
            <person name="Wisecaver J.H."/>
            <person name="Arnold A.E."/>
            <person name="Ju Y.M."/>
            <person name="Slot J.C."/>
            <person name="Ahrendt S."/>
            <person name="Moore L.P."/>
            <person name="Eastman K.E."/>
            <person name="Scott K."/>
            <person name="Konkel Z."/>
            <person name="Mondo S.J."/>
            <person name="Kuo A."/>
            <person name="Hayes R.D."/>
            <person name="Haridas S."/>
            <person name="Andreopoulos B."/>
            <person name="Riley R."/>
            <person name="LaButti K."/>
            <person name="Pangilinan J."/>
            <person name="Lipzen A."/>
            <person name="Amirebrahimi M."/>
            <person name="Yan J."/>
            <person name="Adam C."/>
            <person name="Keymanesh K."/>
            <person name="Ng V."/>
            <person name="Louie K."/>
            <person name="Northen T."/>
            <person name="Drula E."/>
            <person name="Henrissat B."/>
            <person name="Hsieh H.M."/>
            <person name="Youens-Clark K."/>
            <person name="Lutzoni F."/>
            <person name="Miadlikowska J."/>
            <person name="Eastwood D.C."/>
            <person name="Hamelin R.C."/>
            <person name="Grigoriev I.V."/>
            <person name="U'Ren J.M."/>
        </authorList>
    </citation>
    <scope>NUCLEOTIDE SEQUENCE [LARGE SCALE GENOMIC DNA]</scope>
    <source>
        <strain evidence="1 2">CBS 119005</strain>
    </source>
</reference>
<protein>
    <submittedName>
        <fullName evidence="1">Something about silencing, SAS, complex subunit 4-domain-containing protein</fullName>
    </submittedName>
</protein>
<comment type="caution">
    <text evidence="1">The sequence shown here is derived from an EMBL/GenBank/DDBJ whole genome shotgun (WGS) entry which is preliminary data.</text>
</comment>
<gene>
    <name evidence="1" type="ORF">F4820DRAFT_427257</name>
</gene>
<dbReference type="Proteomes" id="UP001497700">
    <property type="component" value="Unassembled WGS sequence"/>
</dbReference>
<sequence length="606" mass="68479">MATSTRRAEALQRLPKHYQKRRAHQHDTTKTINPSAASATANTTATTTTTTTTTSASANSILNASSVAAKHAHVIATQVKTRNSQNILQQPSPPRMKRPLDPIANNYDPHKPKRARITVEILSRPIPPNSPPKSITVKSQSHPHPQPHPKPQPPTNNSTVAPTTQKPPLPPIQQQPSKTATATISSEPPLKKHKEKAINGIKHELDRLQPSPADTSSATERPGRKLRSQEATRFKSELSAYFPDYDEVIGNDPKEQHILNLDTPIVLIDTDPLPYIQSHPPIHAPHAPDTGDGLDPGRRPHFSTVRIYSDNLFTDLHDSQLVDFSFLEPRYTSKDIEDPLSDAYYDPVHKKAERLEKSIRNTEKGRAQHEKDQIIRLLNELQGHDWLRIMGVSGVTESRKKTFEPARDHFIKGCQAILEKFRIWSQEEKKRKIMKERALAEEADDPEEEQTDEENDEQLEEVDELDEDQEMADVEAEGDAISEAAVSDGDPPDYSDVDASAKQLHDEALARARYAASSSKRSRGEPPPKSPEPYVAKEFTSFFEKKHQRDAALSKGRRRGRTVMAWGHPIPDMMECDFDLPEEYLDSEILKAHERQKRRERRERKH</sequence>
<evidence type="ECO:0000313" key="1">
    <source>
        <dbReference type="EMBL" id="KAI4863395.1"/>
    </source>
</evidence>
<name>A0ACB9YVC5_9PEZI</name>